<dbReference type="EMBL" id="CP033897">
    <property type="protein sequence ID" value="AZA11027.1"/>
    <property type="molecule type" value="Genomic_DNA"/>
</dbReference>
<reference evidence="1 2" key="1">
    <citation type="submission" date="2018-11" db="EMBL/GenBank/DDBJ databases">
        <authorList>
            <person name="Kleinhagauer T."/>
            <person name="Glaeser S.P."/>
            <person name="Spergser J."/>
            <person name="Ruckert C."/>
            <person name="Kaempfer P."/>
            <person name="Busse H.-J."/>
        </authorList>
    </citation>
    <scope>NUCLEOTIDE SEQUENCE [LARGE SCALE GENOMIC DNA]</scope>
    <source>
        <strain evidence="1 2">W8</strain>
    </source>
</reference>
<organism evidence="1 2">
    <name type="scientific">Corynebacterium gerontici</name>
    <dbReference type="NCBI Taxonomy" id="2079234"/>
    <lineage>
        <taxon>Bacteria</taxon>
        <taxon>Bacillati</taxon>
        <taxon>Actinomycetota</taxon>
        <taxon>Actinomycetes</taxon>
        <taxon>Mycobacteriales</taxon>
        <taxon>Corynebacteriaceae</taxon>
        <taxon>Corynebacterium</taxon>
    </lineage>
</organism>
<dbReference type="OrthoDB" id="4427654at2"/>
<gene>
    <name evidence="1" type="ORF">CGERO_03540</name>
</gene>
<evidence type="ECO:0008006" key="3">
    <source>
        <dbReference type="Google" id="ProtNLM"/>
    </source>
</evidence>
<accession>A0A3G6IZA9</accession>
<sequence length="219" mass="22992">MSTLLARLQQPGFARSRLLRKIFTFMLFATAALLLLASRTTQESQAWRYAHDVPAGNVLREDDLERIAVPPDFDTALSKDHLLGGITVVDRKAGTLAAEGDVLDPRLQAGNVGEISPNSPGGSLHIVPLKLVDASVAALLVPGDTVTVVTASEDEGPPRVVADGARVIFAASGVDIENNTFRSNQTAVLLQLPADAAREVAAASLSQPLAVVLSGARAQ</sequence>
<protein>
    <recommendedName>
        <fullName evidence="3">SAF domain-containing protein</fullName>
    </recommendedName>
</protein>
<dbReference type="AlphaFoldDB" id="A0A3G6IZA9"/>
<evidence type="ECO:0000313" key="2">
    <source>
        <dbReference type="Proteomes" id="UP000271587"/>
    </source>
</evidence>
<dbReference type="Proteomes" id="UP000271587">
    <property type="component" value="Chromosome"/>
</dbReference>
<keyword evidence="2" id="KW-1185">Reference proteome</keyword>
<dbReference type="KEGG" id="cgk:CGERO_03540"/>
<name>A0A3G6IZA9_9CORY</name>
<evidence type="ECO:0000313" key="1">
    <source>
        <dbReference type="EMBL" id="AZA11027.1"/>
    </source>
</evidence>
<dbReference type="RefSeq" id="WP_123933497.1">
    <property type="nucleotide sequence ID" value="NZ_CP033897.1"/>
</dbReference>
<proteinExistence type="predicted"/>